<reference evidence="1 2" key="1">
    <citation type="submission" date="2015-07" db="EMBL/GenBank/DDBJ databases">
        <authorList>
            <person name="Noorani M."/>
        </authorList>
    </citation>
    <scope>NUCLEOTIDE SEQUENCE [LARGE SCALE GENOMIC DNA]</scope>
    <source>
        <strain evidence="1 2">CECT 5088</strain>
    </source>
</reference>
<dbReference type="Proteomes" id="UP000048908">
    <property type="component" value="Unassembled WGS sequence"/>
</dbReference>
<sequence length="165" mass="18604">MRIELRAIRYSPSASQETAFYSADLHVDGRRIGTVSNGGTGEADAFHGDREAYAAADAWSRANLPPWRTQDGQAFETDLELHCAALLQEWIDEDDLHRALAERVLWRDPVDGLVYEVRHRGKIEETVASVRRRHPGVTILNELPFAMALAIWRSIPPQGFPEEGR</sequence>
<gene>
    <name evidence="1" type="ORF">JAN5088_03626</name>
</gene>
<dbReference type="RefSeq" id="WP_055684192.1">
    <property type="nucleotide sequence ID" value="NZ_CXPG01000027.1"/>
</dbReference>
<keyword evidence="2" id="KW-1185">Reference proteome</keyword>
<dbReference type="STRING" id="282197.SAMN04488517_1109"/>
<dbReference type="EMBL" id="CXPG01000027">
    <property type="protein sequence ID" value="CTQ34830.1"/>
    <property type="molecule type" value="Genomic_DNA"/>
</dbReference>
<proteinExistence type="predicted"/>
<organism evidence="1 2">
    <name type="scientific">Jannaschia rubra</name>
    <dbReference type="NCBI Taxonomy" id="282197"/>
    <lineage>
        <taxon>Bacteria</taxon>
        <taxon>Pseudomonadati</taxon>
        <taxon>Pseudomonadota</taxon>
        <taxon>Alphaproteobacteria</taxon>
        <taxon>Rhodobacterales</taxon>
        <taxon>Roseobacteraceae</taxon>
        <taxon>Jannaschia</taxon>
    </lineage>
</organism>
<name>A0A0M6XUP8_9RHOB</name>
<evidence type="ECO:0000313" key="1">
    <source>
        <dbReference type="EMBL" id="CTQ34830.1"/>
    </source>
</evidence>
<protein>
    <submittedName>
        <fullName evidence="1">Uncharacterized protein</fullName>
    </submittedName>
</protein>
<dbReference type="OrthoDB" id="7874815at2"/>
<evidence type="ECO:0000313" key="2">
    <source>
        <dbReference type="Proteomes" id="UP000048908"/>
    </source>
</evidence>
<dbReference type="AlphaFoldDB" id="A0A0M6XUP8"/>
<accession>A0A0M6XUP8</accession>